<dbReference type="EMBL" id="JELW01000057">
    <property type="protein sequence ID" value="EXU96034.1"/>
    <property type="molecule type" value="Genomic_DNA"/>
</dbReference>
<proteinExistence type="predicted"/>
<feature type="region of interest" description="Disordered" evidence="1">
    <location>
        <begin position="1"/>
        <end position="32"/>
    </location>
</feature>
<dbReference type="CDD" id="cd14688">
    <property type="entry name" value="bZIP_YAP"/>
    <property type="match status" value="1"/>
</dbReference>
<dbReference type="PANTHER" id="PTHR39607:SF1">
    <property type="entry name" value="B-ZIP TRANSCRIPTION FACTOR (EUROFUNG)"/>
    <property type="match status" value="1"/>
</dbReference>
<dbReference type="Proteomes" id="UP000030151">
    <property type="component" value="Unassembled WGS sequence"/>
</dbReference>
<gene>
    <name evidence="3" type="ORF">X797_010927</name>
</gene>
<organism evidence="3 4">
    <name type="scientific">Metarhizium robertsii</name>
    <dbReference type="NCBI Taxonomy" id="568076"/>
    <lineage>
        <taxon>Eukaryota</taxon>
        <taxon>Fungi</taxon>
        <taxon>Dikarya</taxon>
        <taxon>Ascomycota</taxon>
        <taxon>Pezizomycotina</taxon>
        <taxon>Sordariomycetes</taxon>
        <taxon>Hypocreomycetidae</taxon>
        <taxon>Hypocreales</taxon>
        <taxon>Clavicipitaceae</taxon>
        <taxon>Metarhizium</taxon>
    </lineage>
</organism>
<feature type="domain" description="BZIP" evidence="2">
    <location>
        <begin position="46"/>
        <end position="61"/>
    </location>
</feature>
<dbReference type="AlphaFoldDB" id="A0A0A1UN87"/>
<evidence type="ECO:0000313" key="4">
    <source>
        <dbReference type="Proteomes" id="UP000030151"/>
    </source>
</evidence>
<dbReference type="InterPro" id="IPR004827">
    <property type="entry name" value="bZIP"/>
</dbReference>
<evidence type="ECO:0000256" key="1">
    <source>
        <dbReference type="SAM" id="MobiDB-lite"/>
    </source>
</evidence>
<dbReference type="GO" id="GO:0003700">
    <property type="term" value="F:DNA-binding transcription factor activity"/>
    <property type="evidence" value="ECO:0007669"/>
    <property type="project" value="InterPro"/>
</dbReference>
<protein>
    <recommendedName>
        <fullName evidence="2">BZIP domain-containing protein</fullName>
    </recommendedName>
</protein>
<dbReference type="PROSITE" id="PS00036">
    <property type="entry name" value="BZIP_BASIC"/>
    <property type="match status" value="1"/>
</dbReference>
<evidence type="ECO:0000313" key="3">
    <source>
        <dbReference type="EMBL" id="EXU96034.1"/>
    </source>
</evidence>
<name>A0A0A1UN87_9HYPO</name>
<accession>A0A0A1UN87</accession>
<feature type="region of interest" description="Disordered" evidence="1">
    <location>
        <begin position="72"/>
        <end position="95"/>
    </location>
</feature>
<dbReference type="PANTHER" id="PTHR39607">
    <property type="entry name" value="XANTHOCILLIN BIOSYNTHESIS CLUSTER TRANSCRIPTION FACTOR XANC-RELATED"/>
    <property type="match status" value="1"/>
</dbReference>
<dbReference type="InterPro" id="IPR046347">
    <property type="entry name" value="bZIP_sf"/>
</dbReference>
<reference evidence="3 4" key="1">
    <citation type="submission" date="2014-02" db="EMBL/GenBank/DDBJ databases">
        <title>The genome sequence of the entomopathogenic fungus Metarhizium robertsii ARSEF 2575.</title>
        <authorList>
            <person name="Giuliano Garisto Donzelli B."/>
            <person name="Roe B.A."/>
            <person name="Macmil S.L."/>
            <person name="Krasnoff S.B."/>
            <person name="Gibson D.M."/>
        </authorList>
    </citation>
    <scope>NUCLEOTIDE SEQUENCE [LARGE SCALE GENOMIC DNA]</scope>
    <source>
        <strain evidence="3 4">ARSEF 2575</strain>
    </source>
</reference>
<dbReference type="SUPFAM" id="SSF57959">
    <property type="entry name" value="Leucine zipper domain"/>
    <property type="match status" value="1"/>
</dbReference>
<sequence length="290" mass="32491">MPHRPYIDSAPPLLPRHHSAHGTVSAFSSSAHPDEDWTKISDLVERRRIQNRIAQRTYRCRLKRRLEDLERRDGSLDDADTEKKIQPTSTSKPKRQLICKTQQSYPHVLADKPIRIAQNQFPHPKENNEGTVIRPVSKSRERSHTPQMFGYTTYSAPSELLMDPYALIQPQLSTSTADPYPNSLITTMMPATLPEMTNFSTPMKPFEEALSSYLNYSGPNINTPEPRVQGISGPTVQWVLCHKVNCNTFSPLYDTKGYVISLAPLALGVSTAAADGTREHLKNKSPSLGG</sequence>
<dbReference type="eggNOG" id="ENOG502SQYS">
    <property type="taxonomic scope" value="Eukaryota"/>
</dbReference>
<dbReference type="HOGENOM" id="CLU_059772_0_0_1"/>
<feature type="compositionally biased region" description="Basic and acidic residues" evidence="1">
    <location>
        <begin position="72"/>
        <end position="85"/>
    </location>
</feature>
<dbReference type="Gene3D" id="1.20.5.170">
    <property type="match status" value="1"/>
</dbReference>
<dbReference type="InterPro" id="IPR052635">
    <property type="entry name" value="Sec_Metab_Biosynth_Reg"/>
</dbReference>
<evidence type="ECO:0000259" key="2">
    <source>
        <dbReference type="PROSITE" id="PS00036"/>
    </source>
</evidence>
<comment type="caution">
    <text evidence="3">The sequence shown here is derived from an EMBL/GenBank/DDBJ whole genome shotgun (WGS) entry which is preliminary data.</text>
</comment>